<keyword evidence="3" id="KW-0175">Coiled coil</keyword>
<dbReference type="Gene3D" id="1.20.120.900">
    <property type="entry name" value="Pex19, mPTS binding domain"/>
    <property type="match status" value="1"/>
</dbReference>
<feature type="region of interest" description="Disordered" evidence="4">
    <location>
        <begin position="242"/>
        <end position="263"/>
    </location>
</feature>
<evidence type="ECO:0000256" key="3">
    <source>
        <dbReference type="SAM" id="Coils"/>
    </source>
</evidence>
<dbReference type="Proteomes" id="UP001431783">
    <property type="component" value="Unassembled WGS sequence"/>
</dbReference>
<keyword evidence="6" id="KW-1185">Reference proteome</keyword>
<evidence type="ECO:0000256" key="2">
    <source>
        <dbReference type="ARBA" id="ARBA00029688"/>
    </source>
</evidence>
<accession>A0AAW1U791</accession>
<gene>
    <name evidence="5" type="ORF">WA026_011136</name>
</gene>
<evidence type="ECO:0000256" key="4">
    <source>
        <dbReference type="SAM" id="MobiDB-lite"/>
    </source>
</evidence>
<evidence type="ECO:0000313" key="5">
    <source>
        <dbReference type="EMBL" id="KAK9876020.1"/>
    </source>
</evidence>
<reference evidence="5 6" key="1">
    <citation type="submission" date="2023-03" db="EMBL/GenBank/DDBJ databases">
        <title>Genome insight into feeding habits of ladybird beetles.</title>
        <authorList>
            <person name="Li H.-S."/>
            <person name="Huang Y.-H."/>
            <person name="Pang H."/>
        </authorList>
    </citation>
    <scope>NUCLEOTIDE SEQUENCE [LARGE SCALE GENOMIC DNA]</scope>
    <source>
        <strain evidence="5">SYSU_2023b</strain>
        <tissue evidence="5">Whole body</tissue>
    </source>
</reference>
<evidence type="ECO:0000256" key="1">
    <source>
        <dbReference type="ARBA" id="ARBA00006326"/>
    </source>
</evidence>
<sequence length="263" mass="29730">MAEEKNQQNVEEDEELSELLDSALKDFDVMKREIKEEKEDKPTEKFGELHKSTEEWNAEYIKEAALQFDESIKKFLEGTGDGDDSGISEEQIKQGFEQMAAAAQAFLTPDGSEPSADFATTINQAIHDLSQGPDMTAIGEMAEGDPNAFLPPFMQGMMQSLLSKEVLYPSLKDVLDRFPEWLSKNKEKLTSEDNVRYQNQQKLMKEVCSLLEKEQESDTKEVKNQRFGEVLNLMQKLQDYGQPPADLVGDMGPPPDMKNCSIM</sequence>
<organism evidence="5 6">
    <name type="scientific">Henosepilachna vigintioctopunctata</name>
    <dbReference type="NCBI Taxonomy" id="420089"/>
    <lineage>
        <taxon>Eukaryota</taxon>
        <taxon>Metazoa</taxon>
        <taxon>Ecdysozoa</taxon>
        <taxon>Arthropoda</taxon>
        <taxon>Hexapoda</taxon>
        <taxon>Insecta</taxon>
        <taxon>Pterygota</taxon>
        <taxon>Neoptera</taxon>
        <taxon>Endopterygota</taxon>
        <taxon>Coleoptera</taxon>
        <taxon>Polyphaga</taxon>
        <taxon>Cucujiformia</taxon>
        <taxon>Coccinelloidea</taxon>
        <taxon>Coccinellidae</taxon>
        <taxon>Epilachninae</taxon>
        <taxon>Epilachnini</taxon>
        <taxon>Henosepilachna</taxon>
    </lineage>
</organism>
<dbReference type="PANTHER" id="PTHR12774">
    <property type="entry name" value="PEROXISOMAL BIOGENESIS FACTOR 19"/>
    <property type="match status" value="1"/>
</dbReference>
<evidence type="ECO:0000313" key="6">
    <source>
        <dbReference type="Proteomes" id="UP001431783"/>
    </source>
</evidence>
<comment type="caution">
    <text evidence="5">The sequence shown here is derived from an EMBL/GenBank/DDBJ whole genome shotgun (WGS) entry which is preliminary data.</text>
</comment>
<dbReference type="GO" id="GO:0033328">
    <property type="term" value="F:peroxisome membrane targeting sequence binding"/>
    <property type="evidence" value="ECO:0007669"/>
    <property type="project" value="TreeGrafter"/>
</dbReference>
<dbReference type="GO" id="GO:0045046">
    <property type="term" value="P:protein import into peroxisome membrane"/>
    <property type="evidence" value="ECO:0007669"/>
    <property type="project" value="TreeGrafter"/>
</dbReference>
<dbReference type="InterPro" id="IPR006708">
    <property type="entry name" value="Pex19"/>
</dbReference>
<protein>
    <recommendedName>
        <fullName evidence="2">Peroxin-19</fullName>
    </recommendedName>
</protein>
<comment type="similarity">
    <text evidence="1">Belongs to the peroxin-19 family.</text>
</comment>
<feature type="coiled-coil region" evidence="3">
    <location>
        <begin position="2"/>
        <end position="40"/>
    </location>
</feature>
<dbReference type="AlphaFoldDB" id="A0AAW1U791"/>
<dbReference type="PANTHER" id="PTHR12774:SF2">
    <property type="entry name" value="PEROXISOMAL BIOGENESIS FACTOR 19"/>
    <property type="match status" value="1"/>
</dbReference>
<dbReference type="Pfam" id="PF04614">
    <property type="entry name" value="Pex19"/>
    <property type="match status" value="1"/>
</dbReference>
<dbReference type="EMBL" id="JARQZJ010000035">
    <property type="protein sequence ID" value="KAK9876020.1"/>
    <property type="molecule type" value="Genomic_DNA"/>
</dbReference>
<name>A0AAW1U791_9CUCU</name>
<dbReference type="InterPro" id="IPR038322">
    <property type="entry name" value="Pex19_C_sf"/>
</dbReference>
<proteinExistence type="inferred from homology"/>
<dbReference type="GO" id="GO:0005778">
    <property type="term" value="C:peroxisomal membrane"/>
    <property type="evidence" value="ECO:0007669"/>
    <property type="project" value="TreeGrafter"/>
</dbReference>